<feature type="compositionally biased region" description="Low complexity" evidence="1">
    <location>
        <begin position="41"/>
        <end position="57"/>
    </location>
</feature>
<gene>
    <name evidence="3" type="ORF">DS079_05150</name>
</gene>
<evidence type="ECO:0000313" key="4">
    <source>
        <dbReference type="Proteomes" id="UP000274327"/>
    </source>
</evidence>
<evidence type="ECO:0000256" key="1">
    <source>
        <dbReference type="SAM" id="MobiDB-lite"/>
    </source>
</evidence>
<feature type="chain" id="PRO_5018585884" description="DUF4878 domain-containing protein" evidence="2">
    <location>
        <begin position="29"/>
        <end position="175"/>
    </location>
</feature>
<comment type="caution">
    <text evidence="3">The sequence shown here is derived from an EMBL/GenBank/DDBJ whole genome shotgun (WGS) entry which is preliminary data.</text>
</comment>
<evidence type="ECO:0000256" key="2">
    <source>
        <dbReference type="SAM" id="SignalP"/>
    </source>
</evidence>
<dbReference type="EMBL" id="QOCI01000002">
    <property type="protein sequence ID" value="RRR19636.1"/>
    <property type="molecule type" value="Genomic_DNA"/>
</dbReference>
<accession>A0A3R8QQ81</accession>
<keyword evidence="2" id="KW-0732">Signal</keyword>
<organism evidence="3 4">
    <name type="scientific">Brachybacterium paraconglomeratum</name>
    <dbReference type="NCBI Taxonomy" id="173362"/>
    <lineage>
        <taxon>Bacteria</taxon>
        <taxon>Bacillati</taxon>
        <taxon>Actinomycetota</taxon>
        <taxon>Actinomycetes</taxon>
        <taxon>Micrococcales</taxon>
        <taxon>Dermabacteraceae</taxon>
        <taxon>Brachybacterium</taxon>
    </lineage>
</organism>
<evidence type="ECO:0000313" key="3">
    <source>
        <dbReference type="EMBL" id="RRR19636.1"/>
    </source>
</evidence>
<dbReference type="RefSeq" id="WP_126985441.1">
    <property type="nucleotide sequence ID" value="NZ_ML133852.1"/>
</dbReference>
<dbReference type="Proteomes" id="UP000274327">
    <property type="component" value="Unassembled WGS sequence"/>
</dbReference>
<reference evidence="3 4" key="1">
    <citation type="submission" date="2018-07" db="EMBL/GenBank/DDBJ databases">
        <title>Brachybacteriurn paraconglorneratum KCTC 9916.</title>
        <authorList>
            <person name="Li Y."/>
        </authorList>
    </citation>
    <scope>NUCLEOTIDE SEQUENCE [LARGE SCALE GENOMIC DNA]</scope>
    <source>
        <strain evidence="3 4">KCTC 9916</strain>
    </source>
</reference>
<protein>
    <recommendedName>
        <fullName evidence="5">DUF4878 domain-containing protein</fullName>
    </recommendedName>
</protein>
<feature type="region of interest" description="Disordered" evidence="1">
    <location>
        <begin position="29"/>
        <end position="63"/>
    </location>
</feature>
<proteinExistence type="predicted"/>
<evidence type="ECO:0008006" key="5">
    <source>
        <dbReference type="Google" id="ProtNLM"/>
    </source>
</evidence>
<dbReference type="AlphaFoldDB" id="A0A3R8QQ81"/>
<sequence length="175" mass="18066">MEPHPLRGPVRRIAACASALALALGAAACTGGDDEQPAPETPSASPSSSADAAPEASDGGEVTEPDLAAATDRFLGFLGVIDDQDWEAACGYVLDPGTAAAPEGERLQQCADGARGAMADYEEMLEPGVFDQLDASMVQAEPADDGTISLSLLEQPVEVPMTRGDDGQWYLSIPF</sequence>
<name>A0A3R8QQ81_9MICO</name>
<dbReference type="GeneID" id="78122776"/>
<dbReference type="PROSITE" id="PS51257">
    <property type="entry name" value="PROKAR_LIPOPROTEIN"/>
    <property type="match status" value="1"/>
</dbReference>
<keyword evidence="4" id="KW-1185">Reference proteome</keyword>
<feature type="signal peptide" evidence="2">
    <location>
        <begin position="1"/>
        <end position="28"/>
    </location>
</feature>